<dbReference type="InterPro" id="IPR012997">
    <property type="entry name" value="RplA"/>
</dbReference>
<dbReference type="InterPro" id="IPR036908">
    <property type="entry name" value="RlpA-like_sf"/>
</dbReference>
<dbReference type="Proteomes" id="UP000249354">
    <property type="component" value="Unassembled WGS sequence"/>
</dbReference>
<evidence type="ECO:0000313" key="6">
    <source>
        <dbReference type="EMBL" id="PZO15921.1"/>
    </source>
</evidence>
<dbReference type="SUPFAM" id="SSF50685">
    <property type="entry name" value="Barwin-like endoglucanases"/>
    <property type="match status" value="1"/>
</dbReference>
<evidence type="ECO:0000256" key="2">
    <source>
        <dbReference type="ARBA" id="ARBA00023316"/>
    </source>
</evidence>
<sequence>MSVLFNGSNKYSFASSLVAALLLSGAGITLTGASAIDSVEAKGKEALIADASSQAKPTQLIDALASNGSEGTSTTHPLSAEQSEDILVLPHAIDGRQAATLYVKDIPVLTFIGTEVDSLSNASNGVAIASISPTASLEAQATTPGDILNAEAEGDPVLRATALGKQLNLEAADAESISVRWTEETAGFTVTIGDQDLIALDSRTILADTTHDAATDAIQVTNRLRRLLGGAAPISEIQGMPEPEPVVEAAPVQQLAIASTTVGSASWYGPGFDGRLSASGEVFNQYALTAAHRTLPFGTRVLVTNVNTGQQVTVRINDRGPFSGNRIIDLSAGAAEQIGLVSAGVGTVQLDVLY</sequence>
<reference evidence="7" key="1">
    <citation type="submission" date="2018-04" db="EMBL/GenBank/DDBJ databases">
        <authorList>
            <person name="Cornet L."/>
        </authorList>
    </citation>
    <scope>NUCLEOTIDE SEQUENCE [LARGE SCALE GENOMIC DNA]</scope>
</reference>
<dbReference type="AlphaFoldDB" id="A0A2W4VUC8"/>
<dbReference type="Gene3D" id="2.40.40.10">
    <property type="entry name" value="RlpA-like domain"/>
    <property type="match status" value="1"/>
</dbReference>
<dbReference type="InterPro" id="IPR034718">
    <property type="entry name" value="RlpA"/>
</dbReference>
<organism evidence="6 7">
    <name type="scientific">Leptolyngbya foveolarum</name>
    <dbReference type="NCBI Taxonomy" id="47253"/>
    <lineage>
        <taxon>Bacteria</taxon>
        <taxon>Bacillati</taxon>
        <taxon>Cyanobacteriota</taxon>
        <taxon>Cyanophyceae</taxon>
        <taxon>Leptolyngbyales</taxon>
        <taxon>Leptolyngbyaceae</taxon>
        <taxon>Leptolyngbya group</taxon>
        <taxon>Leptolyngbya</taxon>
    </lineage>
</organism>
<evidence type="ECO:0000256" key="3">
    <source>
        <dbReference type="HAMAP-Rule" id="MF_02071"/>
    </source>
</evidence>
<dbReference type="EC" id="4.2.2.-" evidence="3"/>
<comment type="function">
    <text evidence="3">Lytic transglycosylase with a strong preference for naked glycan strands that lack stem peptides.</text>
</comment>
<dbReference type="InterPro" id="IPR009009">
    <property type="entry name" value="RlpA-like_DPBB"/>
</dbReference>
<reference evidence="6 7" key="2">
    <citation type="submission" date="2018-06" db="EMBL/GenBank/DDBJ databases">
        <title>Metagenomic assembly of (sub)arctic Cyanobacteria and their associated microbiome from non-axenic cultures.</title>
        <authorList>
            <person name="Baurain D."/>
        </authorList>
    </citation>
    <scope>NUCLEOTIDE SEQUENCE [LARGE SCALE GENOMIC DNA]</scope>
    <source>
        <strain evidence="6">ULC129bin1</strain>
    </source>
</reference>
<comment type="caution">
    <text evidence="6">The sequence shown here is derived from an EMBL/GenBank/DDBJ whole genome shotgun (WGS) entry which is preliminary data.</text>
</comment>
<comment type="similarity">
    <text evidence="3 4">Belongs to the RlpA family.</text>
</comment>
<dbReference type="GO" id="GO:0071555">
    <property type="term" value="P:cell wall organization"/>
    <property type="evidence" value="ECO:0007669"/>
    <property type="project" value="UniProtKB-KW"/>
</dbReference>
<dbReference type="NCBIfam" id="TIGR00413">
    <property type="entry name" value="rlpA"/>
    <property type="match status" value="1"/>
</dbReference>
<evidence type="ECO:0000259" key="5">
    <source>
        <dbReference type="Pfam" id="PF03330"/>
    </source>
</evidence>
<dbReference type="HAMAP" id="MF_02071">
    <property type="entry name" value="RlpA"/>
    <property type="match status" value="1"/>
</dbReference>
<feature type="domain" description="RlpA-like protein double-psi beta-barrel" evidence="5">
    <location>
        <begin position="261"/>
        <end position="349"/>
    </location>
</feature>
<evidence type="ECO:0000256" key="4">
    <source>
        <dbReference type="RuleBase" id="RU003495"/>
    </source>
</evidence>
<dbReference type="PANTHER" id="PTHR34183:SF8">
    <property type="entry name" value="ENDOLYTIC PEPTIDOGLYCAN TRANSGLYCOSYLASE RLPA-RELATED"/>
    <property type="match status" value="1"/>
</dbReference>
<keyword evidence="2 3" id="KW-0961">Cell wall biogenesis/degradation</keyword>
<dbReference type="EMBL" id="QBMC01000086">
    <property type="protein sequence ID" value="PZO15921.1"/>
    <property type="molecule type" value="Genomic_DNA"/>
</dbReference>
<dbReference type="CDD" id="cd22268">
    <property type="entry name" value="DPBB_RlpA-like"/>
    <property type="match status" value="1"/>
</dbReference>
<protein>
    <recommendedName>
        <fullName evidence="3">Probable endolytic peptidoglycan transglycosylase RlpA</fullName>
        <ecNumber evidence="3">4.2.2.-</ecNumber>
    </recommendedName>
</protein>
<dbReference type="PANTHER" id="PTHR34183">
    <property type="entry name" value="ENDOLYTIC PEPTIDOGLYCAN TRANSGLYCOSYLASE RLPA"/>
    <property type="match status" value="1"/>
</dbReference>
<evidence type="ECO:0000313" key="7">
    <source>
        <dbReference type="Proteomes" id="UP000249354"/>
    </source>
</evidence>
<keyword evidence="1 3" id="KW-0456">Lyase</keyword>
<proteinExistence type="inferred from homology"/>
<dbReference type="Pfam" id="PF03330">
    <property type="entry name" value="DPBB_1"/>
    <property type="match status" value="1"/>
</dbReference>
<dbReference type="GO" id="GO:0008932">
    <property type="term" value="F:lytic endotransglycosylase activity"/>
    <property type="evidence" value="ECO:0007669"/>
    <property type="project" value="UniProtKB-UniRule"/>
</dbReference>
<name>A0A2W4VUC8_9CYAN</name>
<gene>
    <name evidence="3" type="primary">rlpA</name>
    <name evidence="6" type="ORF">DCF25_13010</name>
</gene>
<accession>A0A2W4VUC8</accession>
<evidence type="ECO:0000256" key="1">
    <source>
        <dbReference type="ARBA" id="ARBA00023239"/>
    </source>
</evidence>
<dbReference type="GO" id="GO:0000270">
    <property type="term" value="P:peptidoglycan metabolic process"/>
    <property type="evidence" value="ECO:0007669"/>
    <property type="project" value="UniProtKB-UniRule"/>
</dbReference>